<feature type="transmembrane region" description="Helical" evidence="6">
    <location>
        <begin position="68"/>
        <end position="93"/>
    </location>
</feature>
<sequence>MFDRERILSLLPFRNSTGGFHLPPLDPEKLFEKYKQICYRLGKHLDKSPNEDIARMIYQADLEMTPGLFLSLLAVTAALAAMVMFAVSLVIFLAPFSPFVSESALLYIFALTFLAPVVVAVGFPFYLTSQISNKKIDIEKNLPYALAFMSILASSGATPLDIIRRIAREDYGHISREFGKVVFRVEILGEDAVTAMNGMVNSTPSEIFRNICMDLTNLIYGGSGLAGYLASKSKELMEIRRQTDKEFVESLSVFGEGYLGGIVMTLTLAVLGIVISSALGVELGPFTPDQLFFFLVYLGTPLINVLFLLMLGVKYSTNP</sequence>
<keyword evidence="9" id="KW-1185">Reference proteome</keyword>
<evidence type="ECO:0000259" key="7">
    <source>
        <dbReference type="Pfam" id="PF00482"/>
    </source>
</evidence>
<evidence type="ECO:0000256" key="3">
    <source>
        <dbReference type="ARBA" id="ARBA00022692"/>
    </source>
</evidence>
<dbReference type="GO" id="GO:0005886">
    <property type="term" value="C:plasma membrane"/>
    <property type="evidence" value="ECO:0007669"/>
    <property type="project" value="UniProtKB-SubCell"/>
</dbReference>
<dbReference type="PANTHER" id="PTHR35402">
    <property type="entry name" value="INTEGRAL MEMBRANE PROTEIN-RELATED"/>
    <property type="match status" value="1"/>
</dbReference>
<keyword evidence="3 6" id="KW-0812">Transmembrane</keyword>
<accession>A0ABD8AAK4</accession>
<name>A0ABD8AAK4_9EURY</name>
<feature type="transmembrane region" description="Helical" evidence="6">
    <location>
        <begin position="291"/>
        <end position="313"/>
    </location>
</feature>
<dbReference type="AlphaFoldDB" id="A0ABD8AAK4"/>
<keyword evidence="2" id="KW-1003">Cell membrane</keyword>
<evidence type="ECO:0000256" key="1">
    <source>
        <dbReference type="ARBA" id="ARBA00004651"/>
    </source>
</evidence>
<evidence type="ECO:0000256" key="2">
    <source>
        <dbReference type="ARBA" id="ARBA00022475"/>
    </source>
</evidence>
<evidence type="ECO:0000256" key="4">
    <source>
        <dbReference type="ARBA" id="ARBA00022989"/>
    </source>
</evidence>
<evidence type="ECO:0000256" key="5">
    <source>
        <dbReference type="ARBA" id="ARBA00023136"/>
    </source>
</evidence>
<evidence type="ECO:0000313" key="8">
    <source>
        <dbReference type="EMBL" id="WOX56566.1"/>
    </source>
</evidence>
<dbReference type="InterPro" id="IPR018076">
    <property type="entry name" value="T2SS_GspF_dom"/>
</dbReference>
<feature type="transmembrane region" description="Helical" evidence="6">
    <location>
        <begin position="258"/>
        <end position="279"/>
    </location>
</feature>
<dbReference type="Proteomes" id="UP001626603">
    <property type="component" value="Chromosome"/>
</dbReference>
<keyword evidence="5 6" id="KW-0472">Membrane</keyword>
<protein>
    <submittedName>
        <fullName evidence="8">Type II secretion system F family protein</fullName>
    </submittedName>
</protein>
<dbReference type="Pfam" id="PF00482">
    <property type="entry name" value="T2SSF"/>
    <property type="match status" value="1"/>
</dbReference>
<proteinExistence type="predicted"/>
<keyword evidence="4 6" id="KW-1133">Transmembrane helix</keyword>
<organism evidence="8 9">
    <name type="scientific">Methanoculleus palmolei</name>
    <dbReference type="NCBI Taxonomy" id="72612"/>
    <lineage>
        <taxon>Archaea</taxon>
        <taxon>Methanobacteriati</taxon>
        <taxon>Methanobacteriota</taxon>
        <taxon>Stenosarchaea group</taxon>
        <taxon>Methanomicrobia</taxon>
        <taxon>Methanomicrobiales</taxon>
        <taxon>Methanomicrobiaceae</taxon>
        <taxon>Methanoculleus</taxon>
    </lineage>
</organism>
<feature type="domain" description="Type II secretion system protein GspF" evidence="7">
    <location>
        <begin position="146"/>
        <end position="271"/>
    </location>
</feature>
<comment type="subcellular location">
    <subcellularLocation>
        <location evidence="1">Cell membrane</location>
        <topology evidence="1">Multi-pass membrane protein</topology>
    </subcellularLocation>
</comment>
<dbReference type="InterPro" id="IPR056569">
    <property type="entry name" value="ArlJ-like"/>
</dbReference>
<feature type="transmembrane region" description="Helical" evidence="6">
    <location>
        <begin position="105"/>
        <end position="127"/>
    </location>
</feature>
<dbReference type="PANTHER" id="PTHR35402:SF1">
    <property type="entry name" value="TYPE II SECRETION SYSTEM PROTEIN GSPF DOMAIN-CONTAINING PROTEIN"/>
    <property type="match status" value="1"/>
</dbReference>
<dbReference type="EMBL" id="CP137641">
    <property type="protein sequence ID" value="WOX56566.1"/>
    <property type="molecule type" value="Genomic_DNA"/>
</dbReference>
<gene>
    <name evidence="8" type="ORF">R6Y95_04325</name>
</gene>
<evidence type="ECO:0000256" key="6">
    <source>
        <dbReference type="SAM" id="Phobius"/>
    </source>
</evidence>
<evidence type="ECO:0000313" key="9">
    <source>
        <dbReference type="Proteomes" id="UP001626603"/>
    </source>
</evidence>
<reference evidence="8 9" key="1">
    <citation type="submission" date="2023-10" db="EMBL/GenBank/DDBJ databases">
        <title>The complete genome sequence of Methanoculleus palmolei DSM 4273.</title>
        <authorList>
            <person name="Lai S.-J."/>
            <person name="You Y.-T."/>
            <person name="Chen S.-C."/>
        </authorList>
    </citation>
    <scope>NUCLEOTIDE SEQUENCE [LARGE SCALE GENOMIC DNA]</scope>
    <source>
        <strain evidence="8 9">DSM 4273</strain>
    </source>
</reference>